<dbReference type="Proteomes" id="UP000309676">
    <property type="component" value="Unassembled WGS sequence"/>
</dbReference>
<protein>
    <submittedName>
        <fullName evidence="3">Glycosyltransferase family 4 protein</fullName>
    </submittedName>
</protein>
<dbReference type="CDD" id="cd03808">
    <property type="entry name" value="GT4_CapM-like"/>
    <property type="match status" value="1"/>
</dbReference>
<feature type="domain" description="Glycosyltransferase subfamily 4-like N-terminal" evidence="2">
    <location>
        <begin position="24"/>
        <end position="173"/>
    </location>
</feature>
<evidence type="ECO:0000313" key="4">
    <source>
        <dbReference type="Proteomes" id="UP000309676"/>
    </source>
</evidence>
<dbReference type="SUPFAM" id="SSF53756">
    <property type="entry name" value="UDP-Glycosyltransferase/glycogen phosphorylase"/>
    <property type="match status" value="1"/>
</dbReference>
<dbReference type="Pfam" id="PF00534">
    <property type="entry name" value="Glycos_transf_1"/>
    <property type="match status" value="1"/>
</dbReference>
<keyword evidence="4" id="KW-1185">Reference proteome</keyword>
<dbReference type="Gene3D" id="3.40.50.2000">
    <property type="entry name" value="Glycogen Phosphorylase B"/>
    <property type="match status" value="2"/>
</dbReference>
<proteinExistence type="predicted"/>
<dbReference type="InterPro" id="IPR028098">
    <property type="entry name" value="Glyco_trans_4-like_N"/>
</dbReference>
<keyword evidence="3" id="KW-0808">Transferase</keyword>
<organism evidence="3 4">
    <name type="scientific">Paenibacillus antri</name>
    <dbReference type="NCBI Taxonomy" id="2582848"/>
    <lineage>
        <taxon>Bacteria</taxon>
        <taxon>Bacillati</taxon>
        <taxon>Bacillota</taxon>
        <taxon>Bacilli</taxon>
        <taxon>Bacillales</taxon>
        <taxon>Paenibacillaceae</taxon>
        <taxon>Paenibacillus</taxon>
    </lineage>
</organism>
<dbReference type="EMBL" id="VCIW01000021">
    <property type="protein sequence ID" value="TLS49398.1"/>
    <property type="molecule type" value="Genomic_DNA"/>
</dbReference>
<comment type="caution">
    <text evidence="3">The sequence shown here is derived from an EMBL/GenBank/DDBJ whole genome shotgun (WGS) entry which is preliminary data.</text>
</comment>
<gene>
    <name evidence="3" type="ORF">FE782_25100</name>
</gene>
<evidence type="ECO:0000259" key="1">
    <source>
        <dbReference type="Pfam" id="PF00534"/>
    </source>
</evidence>
<feature type="domain" description="Glycosyl transferase family 1" evidence="1">
    <location>
        <begin position="185"/>
        <end position="350"/>
    </location>
</feature>
<evidence type="ECO:0000259" key="2">
    <source>
        <dbReference type="Pfam" id="PF13439"/>
    </source>
</evidence>
<dbReference type="GO" id="GO:0016757">
    <property type="term" value="F:glycosyltransferase activity"/>
    <property type="evidence" value="ECO:0007669"/>
    <property type="project" value="InterPro"/>
</dbReference>
<reference evidence="3 4" key="1">
    <citation type="submission" date="2019-05" db="EMBL/GenBank/DDBJ databases">
        <authorList>
            <person name="Narsing Rao M.P."/>
            <person name="Li W.J."/>
        </authorList>
    </citation>
    <scope>NUCLEOTIDE SEQUENCE [LARGE SCALE GENOMIC DNA]</scope>
    <source>
        <strain evidence="3 4">SYSU_K30003</strain>
    </source>
</reference>
<name>A0A5R9G7I8_9BACL</name>
<dbReference type="OrthoDB" id="9806653at2"/>
<dbReference type="AlphaFoldDB" id="A0A5R9G7I8"/>
<dbReference type="RefSeq" id="WP_138197115.1">
    <property type="nucleotide sequence ID" value="NZ_VCIW01000021.1"/>
</dbReference>
<sequence length="394" mass="45045">MENKVLFCATVDYHFQKFHIPFLRWFKEQGWEVHVAAKGKLSLPFVDEKFDMPFERSPFRASNFQAYRELRELINNGGYRIIHCHTPVGGGLTRLAAREARRQGTHVLYTAHGFHFFKGAPWLNWAMYYPAERWLAKYTDCLITINEEDYRRAIERRFSAGRILRVHGVGVDIDLYRPVTKAQKTAFKERNGFLPEHILMFYAAEFNANKNQRLLIEAFALAKHEMPNAQLLLAGEGRLRASCEELAARLGVLDRVRFLGYRDDIADLLPMCDVALASSLREGLPVNIVEAMACGLPVLASRNRGHSELVADGVNGYIVSSKDAREMAAKMASLYRLDYVREQFGQESRRSADRYSLGRVEGELSKIYLSYLDGAHGVTDEEKGEWTKVPWGVQ</sequence>
<dbReference type="PANTHER" id="PTHR12526">
    <property type="entry name" value="GLYCOSYLTRANSFERASE"/>
    <property type="match status" value="1"/>
</dbReference>
<dbReference type="PANTHER" id="PTHR12526:SF630">
    <property type="entry name" value="GLYCOSYLTRANSFERASE"/>
    <property type="match status" value="1"/>
</dbReference>
<dbReference type="InterPro" id="IPR001296">
    <property type="entry name" value="Glyco_trans_1"/>
</dbReference>
<accession>A0A5R9G7I8</accession>
<dbReference type="Pfam" id="PF13439">
    <property type="entry name" value="Glyco_transf_4"/>
    <property type="match status" value="1"/>
</dbReference>
<evidence type="ECO:0000313" key="3">
    <source>
        <dbReference type="EMBL" id="TLS49398.1"/>
    </source>
</evidence>